<dbReference type="Pfam" id="PF00107">
    <property type="entry name" value="ADH_zinc_N"/>
    <property type="match status" value="1"/>
</dbReference>
<dbReference type="PROSITE" id="PS00455">
    <property type="entry name" value="AMP_BINDING"/>
    <property type="match status" value="1"/>
</dbReference>
<evidence type="ECO:0000256" key="7">
    <source>
        <dbReference type="ARBA" id="ARBA00023002"/>
    </source>
</evidence>
<dbReference type="RefSeq" id="XP_016223473.1">
    <property type="nucleotide sequence ID" value="XM_016371180.1"/>
</dbReference>
<dbReference type="InterPro" id="IPR032387">
    <property type="entry name" value="ACAS_N"/>
</dbReference>
<dbReference type="PANTHER" id="PTHR42921">
    <property type="entry name" value="ACETOACETYL-COA SYNTHETASE"/>
    <property type="match status" value="1"/>
</dbReference>
<dbReference type="InterPro" id="IPR011032">
    <property type="entry name" value="GroES-like_sf"/>
</dbReference>
<dbReference type="FunFam" id="3.40.50.720:FF:000121">
    <property type="entry name" value="Prostaglandin reductase 2"/>
    <property type="match status" value="1"/>
</dbReference>
<keyword evidence="3" id="KW-0597">Phosphoprotein</keyword>
<evidence type="ECO:0000259" key="8">
    <source>
        <dbReference type="Pfam" id="PF00107"/>
    </source>
</evidence>
<dbReference type="PANTHER" id="PTHR42921:SF1">
    <property type="entry name" value="ACETOACETYL-COA SYNTHETASE"/>
    <property type="match status" value="1"/>
</dbReference>
<dbReference type="InterPro" id="IPR041694">
    <property type="entry name" value="ADH_N_2"/>
</dbReference>
<dbReference type="Pfam" id="PF16884">
    <property type="entry name" value="ADH_N_2"/>
    <property type="match status" value="1"/>
</dbReference>
<reference evidence="12 13" key="1">
    <citation type="submission" date="2015-01" db="EMBL/GenBank/DDBJ databases">
        <title>The Genome Sequence of Exophiala mesophila CBS40295.</title>
        <authorList>
            <consortium name="The Broad Institute Genomics Platform"/>
            <person name="Cuomo C."/>
            <person name="de Hoog S."/>
            <person name="Gorbushina A."/>
            <person name="Stielow B."/>
            <person name="Teixiera M."/>
            <person name="Abouelleil A."/>
            <person name="Chapman S.B."/>
            <person name="Priest M."/>
            <person name="Young S.K."/>
            <person name="Wortman J."/>
            <person name="Nusbaum C."/>
            <person name="Birren B."/>
        </authorList>
    </citation>
    <scope>NUCLEOTIDE SEQUENCE [LARGE SCALE GENOMIC DNA]</scope>
    <source>
        <strain evidence="12 13">CBS 40295</strain>
    </source>
</reference>
<dbReference type="SUPFAM" id="SSF50129">
    <property type="entry name" value="GroES-like"/>
    <property type="match status" value="1"/>
</dbReference>
<dbReference type="SUPFAM" id="SSF56801">
    <property type="entry name" value="Acetyl-CoA synthetase-like"/>
    <property type="match status" value="1"/>
</dbReference>
<dbReference type="Gene3D" id="3.90.180.10">
    <property type="entry name" value="Medium-chain alcohol dehydrogenases, catalytic domain"/>
    <property type="match status" value="1"/>
</dbReference>
<evidence type="ECO:0000259" key="11">
    <source>
        <dbReference type="Pfam" id="PF16884"/>
    </source>
</evidence>
<keyword evidence="2" id="KW-0596">Phosphopantetheine</keyword>
<protein>
    <submittedName>
        <fullName evidence="12">Acetoacetate-CoA ligase</fullName>
    </submittedName>
</protein>
<dbReference type="CDD" id="cd05288">
    <property type="entry name" value="PGDH"/>
    <property type="match status" value="1"/>
</dbReference>
<dbReference type="AlphaFoldDB" id="A0A0D1ZD88"/>
<keyword evidence="4 12" id="KW-0436">Ligase</keyword>
<dbReference type="InterPro" id="IPR013149">
    <property type="entry name" value="ADH-like_C"/>
</dbReference>
<feature type="domain" description="AMP-dependent synthetase/ligase" evidence="9">
    <location>
        <begin position="96"/>
        <end position="472"/>
    </location>
</feature>
<dbReference type="SUPFAM" id="SSF51735">
    <property type="entry name" value="NAD(P)-binding Rossmann-fold domains"/>
    <property type="match status" value="1"/>
</dbReference>
<name>A0A0D1ZD88_EXOME</name>
<evidence type="ECO:0000256" key="5">
    <source>
        <dbReference type="ARBA" id="ARBA00022741"/>
    </source>
</evidence>
<evidence type="ECO:0000313" key="13">
    <source>
        <dbReference type="Proteomes" id="UP000054302"/>
    </source>
</evidence>
<keyword evidence="5" id="KW-0547">Nucleotide-binding</keyword>
<dbReference type="Gene3D" id="3.30.300.30">
    <property type="match status" value="1"/>
</dbReference>
<feature type="domain" description="Oxidoreductase N-terminal" evidence="11">
    <location>
        <begin position="626"/>
        <end position="712"/>
    </location>
</feature>
<dbReference type="GeneID" id="27324234"/>
<dbReference type="EMBL" id="KN847523">
    <property type="protein sequence ID" value="KIV91899.1"/>
    <property type="molecule type" value="Genomic_DNA"/>
</dbReference>
<evidence type="ECO:0000256" key="6">
    <source>
        <dbReference type="ARBA" id="ARBA00022840"/>
    </source>
</evidence>
<organism evidence="12 13">
    <name type="scientific">Exophiala mesophila</name>
    <name type="common">Black yeast-like fungus</name>
    <dbReference type="NCBI Taxonomy" id="212818"/>
    <lineage>
        <taxon>Eukaryota</taxon>
        <taxon>Fungi</taxon>
        <taxon>Dikarya</taxon>
        <taxon>Ascomycota</taxon>
        <taxon>Pezizomycotina</taxon>
        <taxon>Eurotiomycetes</taxon>
        <taxon>Chaetothyriomycetidae</taxon>
        <taxon>Chaetothyriales</taxon>
        <taxon>Herpotrichiellaceae</taxon>
        <taxon>Exophiala</taxon>
    </lineage>
</organism>
<sequence length="940" mass="104744">MRWQHPSPHLTRLDAFRRQVNQKYKTQLQTYDDLHKWSVDELEDFCRELWAFCGVVYTKPPTKVAIGMEKMWPRPEWFPDARLNYTENVLSTGLSAHPDAIAVSACREGGTEWQHLSWGELRARIELWVSALRAAGIGKGDRIATVTTNSIDSVLLLLAAGCIGAIFSSTSPDLGIQGIVERYMQIQPKIIFCDSEVLYNGKFLDLRSKLSAALKTLRERSDTVEKVVVLSGRTWNDSMVISSARFLDVKPVPLQFEQVGFDYPIYILFSSGTTGAPKCICHAGGGALLQQKKEFILNSDMNLDSVYYQYTTTGWMMWNYLVGSLSVGSRIVLYDGSPLYPSPMTQLQILEEQGVTHWGTSPNFLANLKQNFTNGTRPTLETLHLIRCAGAPLSLEICDWLYKVIPTRIGLFNGSGGTDLVSGIVDCNVLQPFELGQISRPQLGMKVEIWNSLGQRIEDPGVEGDLVITRPFFSMPITFWGAGGTEKYRLAYFDHFEGFWWHGDFIRRQQNGSYEILGRSDGVLNPRGVRFGTAELYSVLDKFPQIADYIAVGQRRPEDHDEQVLLFLKMKSGRLDKGLIMSIRNSIRQSLSARHVPALIEQVDDIPYTLNGKRVENIVKDISHDGAELGHLEDGETILKVLYLSIDPAMRGWLDNDRSYLAPVEVGDVMRGQGIAVVEKSRSETFPRGSFVLANTGWREVAKLHESALQAVRVSHNIQLTDWMGVLGYTGMSAYFGLTDIGKVGAGDLVVITGAAGATGSIAGQIAKLKGATVVGIAGSDEKCSWLVSELGFDIALNYKAPNFKHEFTIATENLIDVFYDNVGGEILDFALTRAKQHARFVMCGAVSQHNALEPYGLKNYLKIVRLRVRMEGFIVLDYANRFDEARLQLSEWLKDGKIKSQQTIVKGGLLGAEQALLGLYEGRKLLVEVSEYEGLSDLP</sequence>
<dbReference type="Pfam" id="PF00501">
    <property type="entry name" value="AMP-binding"/>
    <property type="match status" value="1"/>
</dbReference>
<dbReference type="OMA" id="PELRNHD"/>
<evidence type="ECO:0000256" key="1">
    <source>
        <dbReference type="ARBA" id="ARBA00006432"/>
    </source>
</evidence>
<dbReference type="GO" id="GO:0030729">
    <property type="term" value="F:acetoacetate-CoA ligase activity"/>
    <property type="evidence" value="ECO:0007669"/>
    <property type="project" value="InterPro"/>
</dbReference>
<dbReference type="InterPro" id="IPR036291">
    <property type="entry name" value="NAD(P)-bd_dom_sf"/>
</dbReference>
<keyword evidence="7" id="KW-0560">Oxidoreductase</keyword>
<dbReference type="GO" id="GO:0005524">
    <property type="term" value="F:ATP binding"/>
    <property type="evidence" value="ECO:0007669"/>
    <property type="project" value="UniProtKB-KW"/>
</dbReference>
<feature type="domain" description="Alcohol dehydrogenase-like C-terminal" evidence="8">
    <location>
        <begin position="759"/>
        <end position="885"/>
    </location>
</feature>
<evidence type="ECO:0000256" key="4">
    <source>
        <dbReference type="ARBA" id="ARBA00022598"/>
    </source>
</evidence>
<dbReference type="Gene3D" id="3.40.50.12780">
    <property type="entry name" value="N-terminal domain of ligase-like"/>
    <property type="match status" value="1"/>
</dbReference>
<dbReference type="InterPro" id="IPR045851">
    <property type="entry name" value="AMP-bd_C_sf"/>
</dbReference>
<dbReference type="OrthoDB" id="10253869at2759"/>
<dbReference type="InterPro" id="IPR042099">
    <property type="entry name" value="ANL_N_sf"/>
</dbReference>
<dbReference type="STRING" id="212818.A0A0D1ZD88"/>
<evidence type="ECO:0000259" key="9">
    <source>
        <dbReference type="Pfam" id="PF00501"/>
    </source>
</evidence>
<evidence type="ECO:0000259" key="10">
    <source>
        <dbReference type="Pfam" id="PF16177"/>
    </source>
</evidence>
<dbReference type="Proteomes" id="UP000054302">
    <property type="component" value="Unassembled WGS sequence"/>
</dbReference>
<gene>
    <name evidence="12" type="ORF">PV10_06389</name>
</gene>
<keyword evidence="13" id="KW-1185">Reference proteome</keyword>
<proteinExistence type="inferred from homology"/>
<dbReference type="InterPro" id="IPR005914">
    <property type="entry name" value="Acac_CoA_synth"/>
</dbReference>
<dbReference type="Pfam" id="PF16177">
    <property type="entry name" value="ACAS_N"/>
    <property type="match status" value="1"/>
</dbReference>
<dbReference type="NCBIfam" id="TIGR01217">
    <property type="entry name" value="ac_ac_CoA_syn"/>
    <property type="match status" value="1"/>
</dbReference>
<accession>A0A0D1ZD88</accession>
<dbReference type="VEuPathDB" id="FungiDB:PV10_06389"/>
<dbReference type="InterPro" id="IPR000873">
    <property type="entry name" value="AMP-dep_synth/lig_dom"/>
</dbReference>
<feature type="domain" description="Acetyl-coenzyme A synthetase N-terminal" evidence="10">
    <location>
        <begin position="31"/>
        <end position="89"/>
    </location>
</feature>
<dbReference type="Gene3D" id="3.40.50.720">
    <property type="entry name" value="NAD(P)-binding Rossmann-like Domain"/>
    <property type="match status" value="1"/>
</dbReference>
<evidence type="ECO:0000313" key="12">
    <source>
        <dbReference type="EMBL" id="KIV91899.1"/>
    </source>
</evidence>
<dbReference type="InterPro" id="IPR020845">
    <property type="entry name" value="AMP-binding_CS"/>
</dbReference>
<dbReference type="GO" id="GO:0016491">
    <property type="term" value="F:oxidoreductase activity"/>
    <property type="evidence" value="ECO:0007669"/>
    <property type="project" value="UniProtKB-KW"/>
</dbReference>
<comment type="similarity">
    <text evidence="1">Belongs to the ATP-dependent AMP-binding enzyme family.</text>
</comment>
<dbReference type="HOGENOM" id="CLU_000022_3_3_1"/>
<evidence type="ECO:0000256" key="2">
    <source>
        <dbReference type="ARBA" id="ARBA00022450"/>
    </source>
</evidence>
<dbReference type="GO" id="GO:0006629">
    <property type="term" value="P:lipid metabolic process"/>
    <property type="evidence" value="ECO:0007669"/>
    <property type="project" value="InterPro"/>
</dbReference>
<keyword evidence="6" id="KW-0067">ATP-binding</keyword>
<evidence type="ECO:0000256" key="3">
    <source>
        <dbReference type="ARBA" id="ARBA00022553"/>
    </source>
</evidence>